<dbReference type="InterPro" id="IPR049517">
    <property type="entry name" value="ACX-like_C"/>
</dbReference>
<evidence type="ECO:0000259" key="1">
    <source>
        <dbReference type="Pfam" id="PF01968"/>
    </source>
</evidence>
<dbReference type="InterPro" id="IPR008040">
    <property type="entry name" value="Hydant_A_N"/>
</dbReference>
<proteinExistence type="predicted"/>
<dbReference type="PANTHER" id="PTHR11365">
    <property type="entry name" value="5-OXOPROLINASE RELATED"/>
    <property type="match status" value="1"/>
</dbReference>
<feature type="domain" description="Acetophenone carboxylase-like C-terminal" evidence="3">
    <location>
        <begin position="535"/>
        <end position="699"/>
    </location>
</feature>
<evidence type="ECO:0000259" key="2">
    <source>
        <dbReference type="Pfam" id="PF05378"/>
    </source>
</evidence>
<dbReference type="InterPro" id="IPR002821">
    <property type="entry name" value="Hydantoinase_A"/>
</dbReference>
<accession>A0A556C4V1</accession>
<dbReference type="AlphaFoldDB" id="A0A556C4V1"/>
<sequence>MNDPTAGDDLYVGVDTGGTFTDVVVMDGAGTVVTNKAPTTPDALEAGVLAALTLIADHRHETLAEMLAKVRSFGHGTTQATNALIERRGSTTGLLTTQGFGDTILVQRLMGFTAGMPNELLGRFSERSYPDPLVPRRLIGEVPERVDQAGTVLLNLDEEAVRTEVRRLGGEGAEAYAVSLLWSFRNPDHEERIAEIIREEVGSDVYVSLSHEVNPILGEYERTATTVLNAYLGPTVERYLERLESELRNAGLIGRFSVLNSIGGVMSARDAAERAVLLLASGPTGGVLGSHFLAKELGHENIITTDMGGTSFDVGLVVGDRPVVSQVTEVAQYQVSVPMVDITAIGAGGGSIAEVIGGELRVGPKSAGAFPGPVCYRRGGRQVTVTDADVALGVIDPEVFLGGRMNLDRIGAEEAIRTQIAEPLGLTIVEAAAGIKRIVDARMADTLRELTVGHGHDPRDFVIYAYGGAGPMHCAGFGADLGVGTILVPATSMAHSAYGALAADIYHSAERSVSYKSNPGTHDPSSDFDPVKLLEGLHELEVTAREQVEREGVEPDQVDIDRSVDMRYRMQTHELIVPADEDLIDAEAVSRLVARFEAIYEDTYGRGAGFREAGIEITALRVSAIGRTPKPSFAPISRHHGDPTASSRQVYDVNEESWFDASVLDWDGLSSESVPGPAVIEHPTTTVYVASGQQVALDSIGNLIITPIV</sequence>
<dbReference type="GO" id="GO:0017168">
    <property type="term" value="F:5-oxoprolinase (ATP-hydrolyzing) activity"/>
    <property type="evidence" value="ECO:0007669"/>
    <property type="project" value="TreeGrafter"/>
</dbReference>
<dbReference type="Proteomes" id="UP000316406">
    <property type="component" value="Unassembled WGS sequence"/>
</dbReference>
<evidence type="ECO:0000313" key="4">
    <source>
        <dbReference type="EMBL" id="TSI12452.1"/>
    </source>
</evidence>
<dbReference type="GO" id="GO:0005829">
    <property type="term" value="C:cytosol"/>
    <property type="evidence" value="ECO:0007669"/>
    <property type="project" value="TreeGrafter"/>
</dbReference>
<keyword evidence="5" id="KW-1185">Reference proteome</keyword>
<dbReference type="RefSeq" id="WP_143924355.1">
    <property type="nucleotide sequence ID" value="NZ_VLTK01000017.1"/>
</dbReference>
<name>A0A556C4V1_BREAU</name>
<reference evidence="4 5" key="1">
    <citation type="submission" date="2019-07" db="EMBL/GenBank/DDBJ databases">
        <title>Draft genome sequence of Brevibacterium aurantiacum XU54 isolated from Xinjiang China.</title>
        <authorList>
            <person name="Xu X."/>
        </authorList>
    </citation>
    <scope>NUCLEOTIDE SEQUENCE [LARGE SCALE GENOMIC DNA]</scope>
    <source>
        <strain evidence="4 5">XU54</strain>
    </source>
</reference>
<dbReference type="PANTHER" id="PTHR11365:SF23">
    <property type="entry name" value="HYPOTHETICAL 5-OXOPROLINASE (EUROFUNG)-RELATED"/>
    <property type="match status" value="1"/>
</dbReference>
<dbReference type="SUPFAM" id="SSF53067">
    <property type="entry name" value="Actin-like ATPase domain"/>
    <property type="match status" value="1"/>
</dbReference>
<dbReference type="Pfam" id="PF05378">
    <property type="entry name" value="Hydant_A_N"/>
    <property type="match status" value="1"/>
</dbReference>
<evidence type="ECO:0000313" key="5">
    <source>
        <dbReference type="Proteomes" id="UP000316406"/>
    </source>
</evidence>
<dbReference type="OrthoDB" id="9768323at2"/>
<comment type="caution">
    <text evidence="4">The sequence shown here is derived from an EMBL/GenBank/DDBJ whole genome shotgun (WGS) entry which is preliminary data.</text>
</comment>
<dbReference type="GO" id="GO:0006749">
    <property type="term" value="P:glutathione metabolic process"/>
    <property type="evidence" value="ECO:0007669"/>
    <property type="project" value="TreeGrafter"/>
</dbReference>
<feature type="domain" description="Hydantoinase A/oxoprolinase" evidence="1">
    <location>
        <begin position="222"/>
        <end position="507"/>
    </location>
</feature>
<organism evidence="4 5">
    <name type="scientific">Brevibacterium aurantiacum</name>
    <dbReference type="NCBI Taxonomy" id="273384"/>
    <lineage>
        <taxon>Bacteria</taxon>
        <taxon>Bacillati</taxon>
        <taxon>Actinomycetota</taxon>
        <taxon>Actinomycetes</taxon>
        <taxon>Micrococcales</taxon>
        <taxon>Brevibacteriaceae</taxon>
        <taxon>Brevibacterium</taxon>
    </lineage>
</organism>
<gene>
    <name evidence="4" type="ORF">FO013_20180</name>
</gene>
<dbReference type="InterPro" id="IPR043129">
    <property type="entry name" value="ATPase_NBD"/>
</dbReference>
<dbReference type="Pfam" id="PF01968">
    <property type="entry name" value="Hydantoinase_A"/>
    <property type="match status" value="1"/>
</dbReference>
<feature type="domain" description="Hydantoinase/oxoprolinase N-terminal" evidence="2">
    <location>
        <begin position="12"/>
        <end position="200"/>
    </location>
</feature>
<dbReference type="Pfam" id="PF19278">
    <property type="entry name" value="Hydant_A_C"/>
    <property type="match status" value="1"/>
</dbReference>
<dbReference type="InterPro" id="IPR045079">
    <property type="entry name" value="Oxoprolinase-like"/>
</dbReference>
<protein>
    <submittedName>
        <fullName evidence="4">Hydantoinase/oxoprolinase family protein</fullName>
    </submittedName>
</protein>
<dbReference type="EMBL" id="VLTK01000017">
    <property type="protein sequence ID" value="TSI12452.1"/>
    <property type="molecule type" value="Genomic_DNA"/>
</dbReference>
<evidence type="ECO:0000259" key="3">
    <source>
        <dbReference type="Pfam" id="PF19278"/>
    </source>
</evidence>